<dbReference type="Proteomes" id="UP001365405">
    <property type="component" value="Unassembled WGS sequence"/>
</dbReference>
<feature type="chain" id="PRO_5045491844" evidence="1">
    <location>
        <begin position="25"/>
        <end position="187"/>
    </location>
</feature>
<protein>
    <submittedName>
        <fullName evidence="2">DUF2242 domain-containing protein</fullName>
    </submittedName>
</protein>
<sequence length="187" mass="20012">MRHPVRLVRLLLVPTAAALLAACAAPPMLSPAPPPPTFASERFDSSAPYARRFAAQPEALCEAARRALLSQGYMITGHERLGLSGRKFFQPQREAHVQLAISVSCADDAGDAQRGTVYVTAWQDQFVIKRNPSNASVGVSAFGSISLPLSSSEDSLVKVGIETISDAAFYERFYGLLGAVLAQPAPR</sequence>
<gene>
    <name evidence="2" type="ORF">AACH10_22870</name>
</gene>
<dbReference type="PROSITE" id="PS51257">
    <property type="entry name" value="PROKAR_LIPOPROTEIN"/>
    <property type="match status" value="1"/>
</dbReference>
<evidence type="ECO:0000313" key="3">
    <source>
        <dbReference type="Proteomes" id="UP001365405"/>
    </source>
</evidence>
<reference evidence="2 3" key="1">
    <citation type="submission" date="2024-04" db="EMBL/GenBank/DDBJ databases">
        <title>Novel species of the genus Ideonella isolated from streams.</title>
        <authorList>
            <person name="Lu H."/>
        </authorList>
    </citation>
    <scope>NUCLEOTIDE SEQUENCE [LARGE SCALE GENOMIC DNA]</scope>
    <source>
        <strain evidence="2 3">DXS22W</strain>
    </source>
</reference>
<dbReference type="Pfam" id="PF10001">
    <property type="entry name" value="DUF2242"/>
    <property type="match status" value="1"/>
</dbReference>
<name>A0ABU9CQT1_9BURK</name>
<dbReference type="EMBL" id="JBBUTH010000011">
    <property type="protein sequence ID" value="MEK8053115.1"/>
    <property type="molecule type" value="Genomic_DNA"/>
</dbReference>
<accession>A0ABU9CQT1</accession>
<keyword evidence="1" id="KW-0732">Signal</keyword>
<dbReference type="InterPro" id="IPR018718">
    <property type="entry name" value="DUF2242"/>
</dbReference>
<organism evidence="2 3">
    <name type="scientific">Pseudaquabacterium inlustre</name>
    <dbReference type="NCBI Taxonomy" id="2984192"/>
    <lineage>
        <taxon>Bacteria</taxon>
        <taxon>Pseudomonadati</taxon>
        <taxon>Pseudomonadota</taxon>
        <taxon>Betaproteobacteria</taxon>
        <taxon>Burkholderiales</taxon>
        <taxon>Sphaerotilaceae</taxon>
        <taxon>Pseudaquabacterium</taxon>
    </lineage>
</organism>
<keyword evidence="3" id="KW-1185">Reference proteome</keyword>
<comment type="caution">
    <text evidence="2">The sequence shown here is derived from an EMBL/GenBank/DDBJ whole genome shotgun (WGS) entry which is preliminary data.</text>
</comment>
<evidence type="ECO:0000313" key="2">
    <source>
        <dbReference type="EMBL" id="MEK8053115.1"/>
    </source>
</evidence>
<evidence type="ECO:0000256" key="1">
    <source>
        <dbReference type="SAM" id="SignalP"/>
    </source>
</evidence>
<feature type="signal peptide" evidence="1">
    <location>
        <begin position="1"/>
        <end position="24"/>
    </location>
</feature>
<proteinExistence type="predicted"/>
<dbReference type="RefSeq" id="WP_341412862.1">
    <property type="nucleotide sequence ID" value="NZ_JBBUTH010000011.1"/>
</dbReference>